<feature type="compositionally biased region" description="Polar residues" evidence="1">
    <location>
        <begin position="174"/>
        <end position="189"/>
    </location>
</feature>
<comment type="caution">
    <text evidence="2">The sequence shown here is derived from an EMBL/GenBank/DDBJ whole genome shotgun (WGS) entry which is preliminary data.</text>
</comment>
<protein>
    <submittedName>
        <fullName evidence="2">Uncharacterized protein</fullName>
    </submittedName>
</protein>
<dbReference type="Proteomes" id="UP001283361">
    <property type="component" value="Unassembled WGS sequence"/>
</dbReference>
<name>A0AAE1CNX7_9GAST</name>
<evidence type="ECO:0000313" key="3">
    <source>
        <dbReference type="Proteomes" id="UP001283361"/>
    </source>
</evidence>
<gene>
    <name evidence="2" type="ORF">RRG08_057191</name>
</gene>
<accession>A0AAE1CNX7</accession>
<dbReference type="EMBL" id="JAWDGP010007404">
    <property type="protein sequence ID" value="KAK3720720.1"/>
    <property type="molecule type" value="Genomic_DNA"/>
</dbReference>
<feature type="region of interest" description="Disordered" evidence="1">
    <location>
        <begin position="152"/>
        <end position="189"/>
    </location>
</feature>
<sequence length="189" mass="20522">MSWQNTADIGQGLEFSDVNSPHSTQTWGSARLTAVLLIPHGDKTPSSPKLIHTQWRDYVLEPVQRDVGSLRSNALMCDVENPLTQGYEAALKRRLAAFRFQGLSPQHVIPCRARKLGPYKTLALTVASPWDLLTSGKSLEQNPTDACVGVFEGGGSTKGTPAERAGPELRFSEASGTRSELQFLSTDLG</sequence>
<evidence type="ECO:0000313" key="2">
    <source>
        <dbReference type="EMBL" id="KAK3720720.1"/>
    </source>
</evidence>
<proteinExistence type="predicted"/>
<dbReference type="AlphaFoldDB" id="A0AAE1CNX7"/>
<evidence type="ECO:0000256" key="1">
    <source>
        <dbReference type="SAM" id="MobiDB-lite"/>
    </source>
</evidence>
<keyword evidence="3" id="KW-1185">Reference proteome</keyword>
<reference evidence="2" key="1">
    <citation type="journal article" date="2023" name="G3 (Bethesda)">
        <title>A reference genome for the long-term kleptoplast-retaining sea slug Elysia crispata morphotype clarki.</title>
        <authorList>
            <person name="Eastman K.E."/>
            <person name="Pendleton A.L."/>
            <person name="Shaikh M.A."/>
            <person name="Suttiyut T."/>
            <person name="Ogas R."/>
            <person name="Tomko P."/>
            <person name="Gavelis G."/>
            <person name="Widhalm J.R."/>
            <person name="Wisecaver J.H."/>
        </authorList>
    </citation>
    <scope>NUCLEOTIDE SEQUENCE</scope>
    <source>
        <strain evidence="2">ECLA1</strain>
    </source>
</reference>
<organism evidence="2 3">
    <name type="scientific">Elysia crispata</name>
    <name type="common">lettuce slug</name>
    <dbReference type="NCBI Taxonomy" id="231223"/>
    <lineage>
        <taxon>Eukaryota</taxon>
        <taxon>Metazoa</taxon>
        <taxon>Spiralia</taxon>
        <taxon>Lophotrochozoa</taxon>
        <taxon>Mollusca</taxon>
        <taxon>Gastropoda</taxon>
        <taxon>Heterobranchia</taxon>
        <taxon>Euthyneura</taxon>
        <taxon>Panpulmonata</taxon>
        <taxon>Sacoglossa</taxon>
        <taxon>Placobranchoidea</taxon>
        <taxon>Plakobranchidae</taxon>
        <taxon>Elysia</taxon>
    </lineage>
</organism>